<sequence length="412" mass="45015">MLMELYGGGSNAETGLEDSMWRLGFGGGGEAQYPERPGEPDCAYYMRTGTCSYGVKCRYNHPRDRASLTGAGRTASMEYPERVGQPVCEHYMRTGNCKFGSTCKYHHPKQGGGPAAVSLNYSGYPLRPSEKECAFYIKTGQCKFGASCKFHHQQPAGPSVTSPAPAFYPTVQQVSVPSHHQYPTYVGWQVARPSVLPGSYMPVSYPRMLSPGVVPVQGWNPYAAPIDPISSSSGQQSVQAGQIYGSPNQLSSTKPTLHGPQISTLSSGGLLSTGPRENRFPVRLGQPECQFYMRTGDCKFGAMCKFHHPPDWSMPRTDVVLNALGLPLRPGAQACAYYMQHGLCKFGQTCKFDHPILTMSYNSSMSSLSDMPLVPYPTGYSSAAFTPSTARELQPEFVVNQEHFSSRMPSEN</sequence>
<evidence type="ECO:0000256" key="3">
    <source>
        <dbReference type="ARBA" id="ARBA00022833"/>
    </source>
</evidence>
<organism evidence="7 8">
    <name type="scientific">Zingiber officinale</name>
    <name type="common">Ginger</name>
    <name type="synonym">Amomum zingiber</name>
    <dbReference type="NCBI Taxonomy" id="94328"/>
    <lineage>
        <taxon>Eukaryota</taxon>
        <taxon>Viridiplantae</taxon>
        <taxon>Streptophyta</taxon>
        <taxon>Embryophyta</taxon>
        <taxon>Tracheophyta</taxon>
        <taxon>Spermatophyta</taxon>
        <taxon>Magnoliopsida</taxon>
        <taxon>Liliopsida</taxon>
        <taxon>Zingiberales</taxon>
        <taxon>Zingiberaceae</taxon>
        <taxon>Zingiber</taxon>
    </lineage>
</organism>
<comment type="caution">
    <text evidence="7">The sequence shown here is derived from an EMBL/GenBank/DDBJ whole genome shotgun (WGS) entry which is preliminary data.</text>
</comment>
<dbReference type="InterPro" id="IPR050974">
    <property type="entry name" value="Plant_ZF_CCCH"/>
</dbReference>
<keyword evidence="3 5" id="KW-0862">Zinc</keyword>
<dbReference type="GO" id="GO:0003729">
    <property type="term" value="F:mRNA binding"/>
    <property type="evidence" value="ECO:0007669"/>
    <property type="project" value="TreeGrafter"/>
</dbReference>
<feature type="domain" description="C3H1-type" evidence="6">
    <location>
        <begin position="127"/>
        <end position="155"/>
    </location>
</feature>
<feature type="zinc finger region" description="C3H1-type" evidence="5">
    <location>
        <begin position="82"/>
        <end position="110"/>
    </location>
</feature>
<evidence type="ECO:0000256" key="1">
    <source>
        <dbReference type="ARBA" id="ARBA00022723"/>
    </source>
</evidence>
<dbReference type="PANTHER" id="PTHR12506:SF41">
    <property type="entry name" value="ZINC FINGER CCCH DOMAIN-CONTAINING PROTEIN 58"/>
    <property type="match status" value="1"/>
</dbReference>
<evidence type="ECO:0000259" key="6">
    <source>
        <dbReference type="PROSITE" id="PS50103"/>
    </source>
</evidence>
<dbReference type="EMBL" id="JACMSC010000006">
    <property type="protein sequence ID" value="KAG6518553.1"/>
    <property type="molecule type" value="Genomic_DNA"/>
</dbReference>
<gene>
    <name evidence="7" type="ORF">ZIOFF_022032</name>
</gene>
<evidence type="ECO:0000256" key="5">
    <source>
        <dbReference type="PROSITE-ProRule" id="PRU00723"/>
    </source>
</evidence>
<keyword evidence="4" id="KW-0238">DNA-binding</keyword>
<dbReference type="AlphaFoldDB" id="A0A8J5LJW7"/>
<dbReference type="Proteomes" id="UP000734854">
    <property type="component" value="Unassembled WGS sequence"/>
</dbReference>
<feature type="zinc finger region" description="C3H1-type" evidence="5">
    <location>
        <begin position="36"/>
        <end position="64"/>
    </location>
</feature>
<dbReference type="PROSITE" id="PS50103">
    <property type="entry name" value="ZF_C3H1"/>
    <property type="match status" value="5"/>
</dbReference>
<name>A0A8J5LJW7_ZINOF</name>
<protein>
    <recommendedName>
        <fullName evidence="6">C3H1-type domain-containing protein</fullName>
    </recommendedName>
</protein>
<feature type="domain" description="C3H1-type" evidence="6">
    <location>
        <begin position="329"/>
        <end position="357"/>
    </location>
</feature>
<feature type="zinc finger region" description="C3H1-type" evidence="5">
    <location>
        <begin position="283"/>
        <end position="311"/>
    </location>
</feature>
<dbReference type="GO" id="GO:0008270">
    <property type="term" value="F:zinc ion binding"/>
    <property type="evidence" value="ECO:0007669"/>
    <property type="project" value="UniProtKB-KW"/>
</dbReference>
<reference evidence="7 8" key="1">
    <citation type="submission" date="2020-08" db="EMBL/GenBank/DDBJ databases">
        <title>Plant Genome Project.</title>
        <authorList>
            <person name="Zhang R.-G."/>
        </authorList>
    </citation>
    <scope>NUCLEOTIDE SEQUENCE [LARGE SCALE GENOMIC DNA]</scope>
    <source>
        <tissue evidence="7">Rhizome</tissue>
    </source>
</reference>
<feature type="zinc finger region" description="C3H1-type" evidence="5">
    <location>
        <begin position="127"/>
        <end position="155"/>
    </location>
</feature>
<keyword evidence="8" id="KW-1185">Reference proteome</keyword>
<dbReference type="GO" id="GO:0003677">
    <property type="term" value="F:DNA binding"/>
    <property type="evidence" value="ECO:0007669"/>
    <property type="project" value="UniProtKB-KW"/>
</dbReference>
<dbReference type="OrthoDB" id="411372at2759"/>
<dbReference type="InterPro" id="IPR000571">
    <property type="entry name" value="Znf_CCCH"/>
</dbReference>
<keyword evidence="1 5" id="KW-0479">Metal-binding</keyword>
<dbReference type="PANTHER" id="PTHR12506">
    <property type="entry name" value="PROTEIN PHOSPHATASE RELATED"/>
    <property type="match status" value="1"/>
</dbReference>
<evidence type="ECO:0000313" key="8">
    <source>
        <dbReference type="Proteomes" id="UP000734854"/>
    </source>
</evidence>
<feature type="zinc finger region" description="C3H1-type" evidence="5">
    <location>
        <begin position="329"/>
        <end position="357"/>
    </location>
</feature>
<dbReference type="Pfam" id="PF00642">
    <property type="entry name" value="zf-CCCH"/>
    <property type="match status" value="5"/>
</dbReference>
<evidence type="ECO:0000256" key="4">
    <source>
        <dbReference type="ARBA" id="ARBA00023125"/>
    </source>
</evidence>
<feature type="domain" description="C3H1-type" evidence="6">
    <location>
        <begin position="36"/>
        <end position="64"/>
    </location>
</feature>
<keyword evidence="2 5" id="KW-0863">Zinc-finger</keyword>
<evidence type="ECO:0000313" key="7">
    <source>
        <dbReference type="EMBL" id="KAG6518553.1"/>
    </source>
</evidence>
<evidence type="ECO:0000256" key="2">
    <source>
        <dbReference type="ARBA" id="ARBA00022771"/>
    </source>
</evidence>
<dbReference type="SMART" id="SM00356">
    <property type="entry name" value="ZnF_C3H1"/>
    <property type="match status" value="5"/>
</dbReference>
<accession>A0A8J5LJW7</accession>
<feature type="domain" description="C3H1-type" evidence="6">
    <location>
        <begin position="283"/>
        <end position="311"/>
    </location>
</feature>
<feature type="domain" description="C3H1-type" evidence="6">
    <location>
        <begin position="82"/>
        <end position="110"/>
    </location>
</feature>
<proteinExistence type="predicted"/>